<dbReference type="AlphaFoldDB" id="A0A095VRC4"/>
<dbReference type="HOGENOM" id="CLU_155943_0_1_6"/>
<dbReference type="NCBIfam" id="NF001238">
    <property type="entry name" value="PRK00211.1"/>
    <property type="match status" value="1"/>
</dbReference>
<gene>
    <name evidence="2" type="ORF">HRUBRA_01982</name>
</gene>
<dbReference type="Gene3D" id="3.40.1260.10">
    <property type="entry name" value="DsrEFH-like"/>
    <property type="match status" value="1"/>
</dbReference>
<keyword evidence="3" id="KW-1185">Reference proteome</keyword>
<dbReference type="SUPFAM" id="SSF75169">
    <property type="entry name" value="DsrEFH-like"/>
    <property type="match status" value="1"/>
</dbReference>
<dbReference type="Pfam" id="PF02635">
    <property type="entry name" value="DsrE"/>
    <property type="match status" value="1"/>
</dbReference>
<dbReference type="InterPro" id="IPR003787">
    <property type="entry name" value="Sulphur_relay_DsrE/F-like"/>
</dbReference>
<dbReference type="Proteomes" id="UP000029640">
    <property type="component" value="Unassembled WGS sequence"/>
</dbReference>
<dbReference type="InterPro" id="IPR017462">
    <property type="entry name" value="Sulphur_relay_TusC/DsrF"/>
</dbReference>
<proteinExistence type="inferred from homology"/>
<accession>A0A095VRC4</accession>
<name>A0A095VRC4_9GAMM</name>
<evidence type="ECO:0000313" key="3">
    <source>
        <dbReference type="Proteomes" id="UP000029640"/>
    </source>
</evidence>
<dbReference type="EMBL" id="AUVB01000054">
    <property type="protein sequence ID" value="KGE03603.1"/>
    <property type="molecule type" value="Genomic_DNA"/>
</dbReference>
<dbReference type="InterPro" id="IPR027396">
    <property type="entry name" value="DsrEFH-like"/>
</dbReference>
<organism evidence="2 3">
    <name type="scientific">Pseudohaliea rubra DSM 19751</name>
    <dbReference type="NCBI Taxonomy" id="1265313"/>
    <lineage>
        <taxon>Bacteria</taxon>
        <taxon>Pseudomonadati</taxon>
        <taxon>Pseudomonadota</taxon>
        <taxon>Gammaproteobacteria</taxon>
        <taxon>Cellvibrionales</taxon>
        <taxon>Halieaceae</taxon>
        <taxon>Pseudohaliea</taxon>
    </lineage>
</organism>
<reference evidence="2 3" key="1">
    <citation type="journal article" date="2014" name="Genome Announc.">
        <title>Genome Sequence of Gammaproteobacterial Pseudohaliea rubra Type Strain DSM 19751, Isolated from Coastal Seawater of the Mediterranean Sea.</title>
        <authorList>
            <person name="Spring S."/>
            <person name="Fiebig A."/>
            <person name="Riedel T."/>
            <person name="Goker M."/>
            <person name="Klenk H.P."/>
        </authorList>
    </citation>
    <scope>NUCLEOTIDE SEQUENCE [LARGE SCALE GENOMIC DNA]</scope>
    <source>
        <strain evidence="2 3">DSM 19751</strain>
    </source>
</reference>
<evidence type="ECO:0000256" key="1">
    <source>
        <dbReference type="ARBA" id="ARBA00005996"/>
    </source>
</evidence>
<dbReference type="STRING" id="1265313.HRUBRA_01982"/>
<evidence type="ECO:0000313" key="2">
    <source>
        <dbReference type="EMBL" id="KGE03603.1"/>
    </source>
</evidence>
<dbReference type="eggNOG" id="COG2923">
    <property type="taxonomic scope" value="Bacteria"/>
</dbReference>
<comment type="similarity">
    <text evidence="1">Belongs to the DsrF/TusC family.</text>
</comment>
<comment type="caution">
    <text evidence="2">The sequence shown here is derived from an EMBL/GenBank/DDBJ whole genome shotgun (WGS) entry which is preliminary data.</text>
</comment>
<dbReference type="OrthoDB" id="9789418at2"/>
<dbReference type="RefSeq" id="WP_052094239.1">
    <property type="nucleotide sequence ID" value="NZ_KN234745.1"/>
</dbReference>
<dbReference type="PANTHER" id="PTHR38780">
    <property type="entry name" value="PROTEIN TUSC"/>
    <property type="match status" value="1"/>
</dbReference>
<dbReference type="PANTHER" id="PTHR38780:SF1">
    <property type="entry name" value="PROTEIN TUSC"/>
    <property type="match status" value="1"/>
</dbReference>
<sequence>MKATLLLMNRAPYAGTLARAGLDAALAYAAFDQSVSVLFAGPGVLQLAPAQEPAAIGRKSLRRLIDSMPLYDLEAVYADSEALDRHGLAEDDLPAFVTVLDPAAQRELQDRHEHLLAF</sequence>
<protein>
    <submittedName>
        <fullName evidence="2">tRNA 5-methylaminomethyl-2-thiouridine synthase TusC</fullName>
    </submittedName>
</protein>